<dbReference type="RefSeq" id="WP_111356189.1">
    <property type="nucleotide sequence ID" value="NZ_NHSK01000128.1"/>
</dbReference>
<accession>A0A327KQL6</accession>
<proteinExistence type="predicted"/>
<dbReference type="AlphaFoldDB" id="A0A327KQL6"/>
<feature type="transmembrane region" description="Helical" evidence="1">
    <location>
        <begin position="108"/>
        <end position="133"/>
    </location>
</feature>
<keyword evidence="1" id="KW-0472">Membrane</keyword>
<sequence length="141" mass="14423">MATAWSATRAPTRVAIGLAAALGVIGPLQLGAVTALDIADPLAAVAMLATAVVVVAIVFAAATWWRWSPRVVGTTAVLLMTGLLAIGGALLGYAIWGEHTPFGRNLMLGLALFVDSVVLLPAGLSVLIHWALLRRPPAGPA</sequence>
<dbReference type="OrthoDB" id="9929670at2"/>
<name>A0A327KQL6_9BRAD</name>
<keyword evidence="3" id="KW-1185">Reference proteome</keyword>
<evidence type="ECO:0000313" key="2">
    <source>
        <dbReference type="EMBL" id="RAI40577.1"/>
    </source>
</evidence>
<evidence type="ECO:0000313" key="3">
    <source>
        <dbReference type="Proteomes" id="UP000248863"/>
    </source>
</evidence>
<reference evidence="2 3" key="1">
    <citation type="submission" date="2017-07" db="EMBL/GenBank/DDBJ databases">
        <title>Draft Genome Sequences of Select Purple Nonsulfur Bacteria.</title>
        <authorList>
            <person name="Lasarre B."/>
            <person name="Mckinlay J.B."/>
        </authorList>
    </citation>
    <scope>NUCLEOTIDE SEQUENCE [LARGE SCALE GENOMIC DNA]</scope>
    <source>
        <strain evidence="2 3">DSM 11907</strain>
    </source>
</reference>
<gene>
    <name evidence="2" type="ORF">CH338_05810</name>
</gene>
<evidence type="ECO:0000256" key="1">
    <source>
        <dbReference type="SAM" id="Phobius"/>
    </source>
</evidence>
<feature type="transmembrane region" description="Helical" evidence="1">
    <location>
        <begin position="45"/>
        <end position="65"/>
    </location>
</feature>
<organism evidence="2 3">
    <name type="scientific">Rhodoplanes elegans</name>
    <dbReference type="NCBI Taxonomy" id="29408"/>
    <lineage>
        <taxon>Bacteria</taxon>
        <taxon>Pseudomonadati</taxon>
        <taxon>Pseudomonadota</taxon>
        <taxon>Alphaproteobacteria</taxon>
        <taxon>Hyphomicrobiales</taxon>
        <taxon>Nitrobacteraceae</taxon>
        <taxon>Rhodoplanes</taxon>
    </lineage>
</organism>
<protein>
    <submittedName>
        <fullName evidence="2">Uncharacterized protein</fullName>
    </submittedName>
</protein>
<comment type="caution">
    <text evidence="2">The sequence shown here is derived from an EMBL/GenBank/DDBJ whole genome shotgun (WGS) entry which is preliminary data.</text>
</comment>
<dbReference type="EMBL" id="NPEU01000038">
    <property type="protein sequence ID" value="RAI40577.1"/>
    <property type="molecule type" value="Genomic_DNA"/>
</dbReference>
<dbReference type="Proteomes" id="UP000248863">
    <property type="component" value="Unassembled WGS sequence"/>
</dbReference>
<feature type="transmembrane region" description="Helical" evidence="1">
    <location>
        <begin position="77"/>
        <end position="96"/>
    </location>
</feature>
<keyword evidence="1" id="KW-0812">Transmembrane</keyword>
<keyword evidence="1" id="KW-1133">Transmembrane helix</keyword>